<evidence type="ECO:0000313" key="1">
    <source>
        <dbReference type="EMBL" id="SLM17525.1"/>
    </source>
</evidence>
<sequence>MKTVFVSAFLEDAIVVKTMLESAGIPAELLSDQMLDINPFYSIEPKGAKVIVPDDAETDAEAIVANFKEHKKIEK</sequence>
<organism evidence="1">
    <name type="scientific">uncultured spirochete</name>
    <dbReference type="NCBI Taxonomy" id="156406"/>
    <lineage>
        <taxon>Bacteria</taxon>
        <taxon>Pseudomonadati</taxon>
        <taxon>Spirochaetota</taxon>
        <taxon>Spirochaetia</taxon>
        <taxon>Spirochaetales</taxon>
        <taxon>environmental samples</taxon>
    </lineage>
</organism>
<name>A0A3P3XMR6_9SPIR</name>
<accession>A0A3P3XMR6</accession>
<evidence type="ECO:0008006" key="2">
    <source>
        <dbReference type="Google" id="ProtNLM"/>
    </source>
</evidence>
<gene>
    <name evidence="1" type="ORF">SPIRO4BDMA_40094</name>
</gene>
<protein>
    <recommendedName>
        <fullName evidence="2">DUF2007 domain-containing protein</fullName>
    </recommendedName>
</protein>
<dbReference type="AlphaFoldDB" id="A0A3P3XMR6"/>
<dbReference type="EMBL" id="FWDO01000004">
    <property type="protein sequence ID" value="SLM17525.1"/>
    <property type="molecule type" value="Genomic_DNA"/>
</dbReference>
<reference evidence="1" key="1">
    <citation type="submission" date="2017-02" db="EMBL/GenBank/DDBJ databases">
        <authorList>
            <person name="Regsiter A."/>
            <person name="William W."/>
        </authorList>
    </citation>
    <scope>NUCLEOTIDE SEQUENCE</scope>
    <source>
        <strain evidence="1">BdmA 4</strain>
    </source>
</reference>
<proteinExistence type="predicted"/>